<feature type="transmembrane region" description="Helical" evidence="3">
    <location>
        <begin position="12"/>
        <end position="38"/>
    </location>
</feature>
<dbReference type="EMBL" id="BTRK01000006">
    <property type="protein sequence ID" value="GMR62645.1"/>
    <property type="molecule type" value="Genomic_DNA"/>
</dbReference>
<dbReference type="PANTHER" id="PTHR44170">
    <property type="entry name" value="PROTEIN SIDEKICK"/>
    <property type="match status" value="1"/>
</dbReference>
<keyword evidence="3" id="KW-0472">Membrane</keyword>
<dbReference type="InterPro" id="IPR003599">
    <property type="entry name" value="Ig_sub"/>
</dbReference>
<organism evidence="5 6">
    <name type="scientific">Pristionchus mayeri</name>
    <dbReference type="NCBI Taxonomy" id="1317129"/>
    <lineage>
        <taxon>Eukaryota</taxon>
        <taxon>Metazoa</taxon>
        <taxon>Ecdysozoa</taxon>
        <taxon>Nematoda</taxon>
        <taxon>Chromadorea</taxon>
        <taxon>Rhabditida</taxon>
        <taxon>Rhabditina</taxon>
        <taxon>Diplogasteromorpha</taxon>
        <taxon>Diplogasteroidea</taxon>
        <taxon>Neodiplogasteridae</taxon>
        <taxon>Pristionchus</taxon>
    </lineage>
</organism>
<reference evidence="6" key="1">
    <citation type="submission" date="2022-10" db="EMBL/GenBank/DDBJ databases">
        <title>Genome assembly of Pristionchus species.</title>
        <authorList>
            <person name="Yoshida K."/>
            <person name="Sommer R.J."/>
        </authorList>
    </citation>
    <scope>NUCLEOTIDE SEQUENCE [LARGE SCALE GENOMIC DNA]</scope>
    <source>
        <strain evidence="6">RS5460</strain>
    </source>
</reference>
<keyword evidence="3" id="KW-1133">Transmembrane helix</keyword>
<proteinExistence type="predicted"/>
<evidence type="ECO:0000259" key="4">
    <source>
        <dbReference type="PROSITE" id="PS50835"/>
    </source>
</evidence>
<name>A0AAN5DH01_9BILA</name>
<gene>
    <name evidence="5" type="ORF">PMAYCL1PPCAC_32840</name>
</gene>
<dbReference type="SMART" id="SM00408">
    <property type="entry name" value="IGc2"/>
    <property type="match status" value="1"/>
</dbReference>
<dbReference type="InterPro" id="IPR013783">
    <property type="entry name" value="Ig-like_fold"/>
</dbReference>
<evidence type="ECO:0000313" key="6">
    <source>
        <dbReference type="Proteomes" id="UP001328107"/>
    </source>
</evidence>
<sequence length="289" mass="31786">MLSHTDRQLLLTFALPFSFLIPPLPMTLLLILCLFSYAGASSLRAVGNVAIVARATHNIHTPSVPVFIHATKLTCGAEHLGEAVAIRGGEFVREGSDRAPFEATLARNKAVLEIGKAPLRSAGRYKCEVITSTGDAVTGNLQIYLAPVIELEHDVDEEPTSEPHAVLLQKRTVRVSSPTHFNKTFSTSCTRPQPIQYLHMTREAQKKGTDLTLDCNSYGYPQPFLRWEKDGQPLEGQSYSYEGDSITIKNLDHSHSGVYSCHAENSFPLFVGGPSMPHQTTLRVPIHVQ</sequence>
<dbReference type="GO" id="GO:0098609">
    <property type="term" value="P:cell-cell adhesion"/>
    <property type="evidence" value="ECO:0007669"/>
    <property type="project" value="TreeGrafter"/>
</dbReference>
<dbReference type="InterPro" id="IPR036179">
    <property type="entry name" value="Ig-like_dom_sf"/>
</dbReference>
<keyword evidence="2" id="KW-1015">Disulfide bond</keyword>
<evidence type="ECO:0000256" key="3">
    <source>
        <dbReference type="SAM" id="Phobius"/>
    </source>
</evidence>
<protein>
    <recommendedName>
        <fullName evidence="4">Ig-like domain-containing protein</fullName>
    </recommendedName>
</protein>
<dbReference type="CDD" id="cd00096">
    <property type="entry name" value="Ig"/>
    <property type="match status" value="1"/>
</dbReference>
<dbReference type="SUPFAM" id="SSF48726">
    <property type="entry name" value="Immunoglobulin"/>
    <property type="match status" value="1"/>
</dbReference>
<evidence type="ECO:0000256" key="2">
    <source>
        <dbReference type="ARBA" id="ARBA00023157"/>
    </source>
</evidence>
<dbReference type="Pfam" id="PF13927">
    <property type="entry name" value="Ig_3"/>
    <property type="match status" value="1"/>
</dbReference>
<evidence type="ECO:0000256" key="1">
    <source>
        <dbReference type="ARBA" id="ARBA00022737"/>
    </source>
</evidence>
<keyword evidence="3" id="KW-0812">Transmembrane</keyword>
<keyword evidence="1" id="KW-0677">Repeat</keyword>
<dbReference type="PROSITE" id="PS50835">
    <property type="entry name" value="IG_LIKE"/>
    <property type="match status" value="1"/>
</dbReference>
<dbReference type="Pfam" id="PF26428">
    <property type="entry name" value="Zwei_Ig_N"/>
    <property type="match status" value="1"/>
</dbReference>
<dbReference type="SMART" id="SM00409">
    <property type="entry name" value="IG"/>
    <property type="match status" value="1"/>
</dbReference>
<accession>A0AAN5DH01</accession>
<evidence type="ECO:0000313" key="5">
    <source>
        <dbReference type="EMBL" id="GMR62645.1"/>
    </source>
</evidence>
<dbReference type="PANTHER" id="PTHR44170:SF6">
    <property type="entry name" value="CONTACTIN"/>
    <property type="match status" value="1"/>
</dbReference>
<dbReference type="InterPro" id="IPR007110">
    <property type="entry name" value="Ig-like_dom"/>
</dbReference>
<dbReference type="AlphaFoldDB" id="A0AAN5DH01"/>
<dbReference type="Proteomes" id="UP001328107">
    <property type="component" value="Unassembled WGS sequence"/>
</dbReference>
<dbReference type="InterPro" id="IPR058814">
    <property type="entry name" value="ZIG1/7_N"/>
</dbReference>
<feature type="domain" description="Ig-like" evidence="4">
    <location>
        <begin position="192"/>
        <end position="283"/>
    </location>
</feature>
<keyword evidence="6" id="KW-1185">Reference proteome</keyword>
<comment type="caution">
    <text evidence="5">The sequence shown here is derived from an EMBL/GenBank/DDBJ whole genome shotgun (WGS) entry which is preliminary data.</text>
</comment>
<dbReference type="GO" id="GO:0016020">
    <property type="term" value="C:membrane"/>
    <property type="evidence" value="ECO:0007669"/>
    <property type="project" value="UniProtKB-SubCell"/>
</dbReference>
<dbReference type="InterPro" id="IPR003598">
    <property type="entry name" value="Ig_sub2"/>
</dbReference>
<dbReference type="Gene3D" id="2.60.40.10">
    <property type="entry name" value="Immunoglobulins"/>
    <property type="match status" value="1"/>
</dbReference>